<keyword evidence="1" id="KW-1133">Transmembrane helix</keyword>
<organism evidence="2 3">
    <name type="scientific">Candidatus Daviesbacteria bacterium GW2011_GWA1_36_8</name>
    <dbReference type="NCBI Taxonomy" id="1618417"/>
    <lineage>
        <taxon>Bacteria</taxon>
        <taxon>Candidatus Daviesiibacteriota</taxon>
    </lineage>
</organism>
<dbReference type="PROSITE" id="PS00409">
    <property type="entry name" value="PROKAR_NTER_METHYL"/>
    <property type="match status" value="1"/>
</dbReference>
<evidence type="ECO:0000256" key="1">
    <source>
        <dbReference type="SAM" id="Phobius"/>
    </source>
</evidence>
<proteinExistence type="predicted"/>
<evidence type="ECO:0000313" key="3">
    <source>
        <dbReference type="Proteomes" id="UP000034448"/>
    </source>
</evidence>
<dbReference type="NCBIfam" id="TIGR02532">
    <property type="entry name" value="IV_pilin_GFxxxE"/>
    <property type="match status" value="1"/>
</dbReference>
<accession>A0A0G0F7U1</accession>
<evidence type="ECO:0000313" key="2">
    <source>
        <dbReference type="EMBL" id="KKQ15288.1"/>
    </source>
</evidence>
<reference evidence="2 3" key="1">
    <citation type="journal article" date="2015" name="Nature">
        <title>rRNA introns, odd ribosomes, and small enigmatic genomes across a large radiation of phyla.</title>
        <authorList>
            <person name="Brown C.T."/>
            <person name="Hug L.A."/>
            <person name="Thomas B.C."/>
            <person name="Sharon I."/>
            <person name="Castelle C.J."/>
            <person name="Singh A."/>
            <person name="Wilkins M.J."/>
            <person name="Williams K.H."/>
            <person name="Banfield J.F."/>
        </authorList>
    </citation>
    <scope>NUCLEOTIDE SEQUENCE [LARGE SCALE GENOMIC DNA]</scope>
</reference>
<dbReference type="SUPFAM" id="SSF54523">
    <property type="entry name" value="Pili subunits"/>
    <property type="match status" value="1"/>
</dbReference>
<dbReference type="Gene3D" id="3.30.700.10">
    <property type="entry name" value="Glycoprotein, Type 4 Pilin"/>
    <property type="match status" value="1"/>
</dbReference>
<protein>
    <submittedName>
        <fullName evidence="2">Fimbrial protein pilin</fullName>
    </submittedName>
</protein>
<dbReference type="EMBL" id="LBSJ01000019">
    <property type="protein sequence ID" value="KKQ15288.1"/>
    <property type="molecule type" value="Genomic_DNA"/>
</dbReference>
<dbReference type="InterPro" id="IPR012902">
    <property type="entry name" value="N_methyl_site"/>
</dbReference>
<sequence>MKNFLPTTLKKNSSGFTLIELMITISIIAILAVTGIIIYTGAQKRARDSKRRQDITSITQALETNKPPTSPIYAPLANSHFSGGKIPSEANPEKYCLAKNTIDKTPPAEPVTAGDWQAGQDCPGGAANYKIASSSASAVYENGSDALSWTVCAYLEQDSPNYFCRSSSQ</sequence>
<dbReference type="InterPro" id="IPR045584">
    <property type="entry name" value="Pilin-like"/>
</dbReference>
<dbReference type="Pfam" id="PF07963">
    <property type="entry name" value="N_methyl"/>
    <property type="match status" value="1"/>
</dbReference>
<name>A0A0G0F7U1_9BACT</name>
<keyword evidence="1" id="KW-0812">Transmembrane</keyword>
<dbReference type="Proteomes" id="UP000034448">
    <property type="component" value="Unassembled WGS sequence"/>
</dbReference>
<gene>
    <name evidence="2" type="ORF">US28_C0019G0021</name>
</gene>
<feature type="transmembrane region" description="Helical" evidence="1">
    <location>
        <begin position="20"/>
        <end position="42"/>
    </location>
</feature>
<comment type="caution">
    <text evidence="2">The sequence shown here is derived from an EMBL/GenBank/DDBJ whole genome shotgun (WGS) entry which is preliminary data.</text>
</comment>
<dbReference type="AlphaFoldDB" id="A0A0G0F7U1"/>
<keyword evidence="1" id="KW-0472">Membrane</keyword>